<dbReference type="PANTHER" id="PTHR43606">
    <property type="entry name" value="PHOSPHATASE, PUTATIVE (AFU_ORTHOLOGUE AFUA_6G08710)-RELATED"/>
    <property type="match status" value="1"/>
</dbReference>
<dbReference type="Gene3D" id="3.60.21.70">
    <property type="entry name" value="PhoD-like phosphatase"/>
    <property type="match status" value="1"/>
</dbReference>
<reference evidence="4 5" key="1">
    <citation type="submission" date="2019-12" db="EMBL/GenBank/DDBJ databases">
        <title>Auraticoccus cholistani sp. nov., an actinomycete isolated from soil of Cholistan desert.</title>
        <authorList>
            <person name="Cheema M.T."/>
        </authorList>
    </citation>
    <scope>NUCLEOTIDE SEQUENCE [LARGE SCALE GENOMIC DNA]</scope>
    <source>
        <strain evidence="4 5">F435</strain>
    </source>
</reference>
<proteinExistence type="predicted"/>
<accession>A0A6A9UYV2</accession>
<dbReference type="CDD" id="cd07389">
    <property type="entry name" value="MPP_PhoD"/>
    <property type="match status" value="1"/>
</dbReference>
<protein>
    <submittedName>
        <fullName evidence="4">Alkaline phosphatase</fullName>
    </submittedName>
</protein>
<dbReference type="Pfam" id="PF09423">
    <property type="entry name" value="PhoD"/>
    <property type="match status" value="1"/>
</dbReference>
<feature type="domain" description="PhoD-like phosphatase metallophosphatase" evidence="2">
    <location>
        <begin position="158"/>
        <end position="482"/>
    </location>
</feature>
<evidence type="ECO:0000259" key="2">
    <source>
        <dbReference type="Pfam" id="PF09423"/>
    </source>
</evidence>
<comment type="caution">
    <text evidence="4">The sequence shown here is derived from an EMBL/GenBank/DDBJ whole genome shotgun (WGS) entry which is preliminary data.</text>
</comment>
<dbReference type="Gene3D" id="2.60.40.380">
    <property type="entry name" value="Purple acid phosphatase-like, N-terminal"/>
    <property type="match status" value="1"/>
</dbReference>
<dbReference type="InterPro" id="IPR018946">
    <property type="entry name" value="PhoD-like_MPP"/>
</dbReference>
<dbReference type="Proteomes" id="UP000435304">
    <property type="component" value="Unassembled WGS sequence"/>
</dbReference>
<dbReference type="Pfam" id="PF16655">
    <property type="entry name" value="PhoD_N"/>
    <property type="match status" value="1"/>
</dbReference>
<organism evidence="4 5">
    <name type="scientific">Auraticoccus cholistanensis</name>
    <dbReference type="NCBI Taxonomy" id="2656650"/>
    <lineage>
        <taxon>Bacteria</taxon>
        <taxon>Bacillati</taxon>
        <taxon>Actinomycetota</taxon>
        <taxon>Actinomycetes</taxon>
        <taxon>Propionibacteriales</taxon>
        <taxon>Propionibacteriaceae</taxon>
        <taxon>Auraticoccus</taxon>
    </lineage>
</organism>
<evidence type="ECO:0000259" key="3">
    <source>
        <dbReference type="Pfam" id="PF16655"/>
    </source>
</evidence>
<feature type="signal peptide" evidence="1">
    <location>
        <begin position="1"/>
        <end position="36"/>
    </location>
</feature>
<name>A0A6A9UYV2_9ACTN</name>
<evidence type="ECO:0000313" key="4">
    <source>
        <dbReference type="EMBL" id="MVA76837.1"/>
    </source>
</evidence>
<gene>
    <name evidence="4" type="ORF">GC722_12500</name>
</gene>
<dbReference type="InterPro" id="IPR029052">
    <property type="entry name" value="Metallo-depent_PP-like"/>
</dbReference>
<dbReference type="PANTHER" id="PTHR43606:SF2">
    <property type="entry name" value="ALKALINE PHOSPHATASE FAMILY PROTEIN (AFU_ORTHOLOGUE AFUA_5G03860)"/>
    <property type="match status" value="1"/>
</dbReference>
<dbReference type="InterPro" id="IPR006311">
    <property type="entry name" value="TAT_signal"/>
</dbReference>
<dbReference type="InterPro" id="IPR052900">
    <property type="entry name" value="Phospholipid_Metab_Enz"/>
</dbReference>
<dbReference type="PROSITE" id="PS51318">
    <property type="entry name" value="TAT"/>
    <property type="match status" value="1"/>
</dbReference>
<evidence type="ECO:0000256" key="1">
    <source>
        <dbReference type="SAM" id="SignalP"/>
    </source>
</evidence>
<dbReference type="EMBL" id="WPCU01000008">
    <property type="protein sequence ID" value="MVA76837.1"/>
    <property type="molecule type" value="Genomic_DNA"/>
</dbReference>
<sequence length="514" mass="56634">MPDRPPRLTRRRLLQAGGVGATVIALGVSAPAPATADPIGRDELFGLGVASGAPRHDQMVLWTRLAPEPLAEDGHGGMPLRPVPVRWEVATDRGFRDVVRRGHALAQPELAHSVHPRVEGLQPGTEYFYRFRVGRGTSPVGRFRTLPAPGETPASFAVGLVSCQAWYHGHFTAYRHLVAEDELDLVVFAGDYVYEYGITAANLWREGAEVGPAHAVEVETLEQYRLRYGLFKSDPHLQALHARVPAVVTWDDHEVQNNYVGRSSAYGLGDDLFAHRVAVAYRAFYENLPLDVDALPEGPAGDVTTGFDVGRLARFSVLDTRQFRDPVPADREEQHAPGRTMLGREQEQWVTDRLVGSPATWNVLAGGVVLTAVTEDRTDQWDGYPAARQRLLDAMGRSRNAVMLTGDIHRHVAAELRADFTRPAAGNVGVELICTSVASDGDGAPTDAYTPDWTQHEHVKLYDGRRGYVHVRFTPSEMRSTFVVVPWVRADDTAPRQVAARFVTPAGHPRLERV</sequence>
<dbReference type="SUPFAM" id="SSF56300">
    <property type="entry name" value="Metallo-dependent phosphatases"/>
    <property type="match status" value="1"/>
</dbReference>
<keyword evidence="5" id="KW-1185">Reference proteome</keyword>
<feature type="chain" id="PRO_5025623166" evidence="1">
    <location>
        <begin position="37"/>
        <end position="514"/>
    </location>
</feature>
<dbReference type="AlphaFoldDB" id="A0A6A9UYV2"/>
<keyword evidence="1" id="KW-0732">Signal</keyword>
<dbReference type="InterPro" id="IPR032093">
    <property type="entry name" value="PhoD_N"/>
</dbReference>
<evidence type="ECO:0000313" key="5">
    <source>
        <dbReference type="Proteomes" id="UP000435304"/>
    </source>
</evidence>
<feature type="domain" description="Phospholipase D N-terminal" evidence="3">
    <location>
        <begin position="47"/>
        <end position="145"/>
    </location>
</feature>
<dbReference type="InterPro" id="IPR038607">
    <property type="entry name" value="PhoD-like_sf"/>
</dbReference>